<evidence type="ECO:0000259" key="2">
    <source>
        <dbReference type="PROSITE" id="PS51205"/>
    </source>
</evidence>
<dbReference type="InterPro" id="IPR037191">
    <property type="entry name" value="VPS9_dom_sf"/>
</dbReference>
<dbReference type="EMBL" id="AP028918">
    <property type="protein sequence ID" value="BES99564.1"/>
    <property type="molecule type" value="Genomic_DNA"/>
</dbReference>
<accession>A0ABN7B585</accession>
<dbReference type="SMART" id="SM00167">
    <property type="entry name" value="VPS9"/>
    <property type="match status" value="1"/>
</dbReference>
<evidence type="ECO:0000313" key="3">
    <source>
        <dbReference type="EMBL" id="BES99564.1"/>
    </source>
</evidence>
<proteinExistence type="predicted"/>
<dbReference type="Gene3D" id="1.20.1050.80">
    <property type="entry name" value="VPS9 domain"/>
    <property type="match status" value="1"/>
</dbReference>
<feature type="region of interest" description="Disordered" evidence="1">
    <location>
        <begin position="1"/>
        <end position="85"/>
    </location>
</feature>
<dbReference type="PANTHER" id="PTHR23101:SF25">
    <property type="entry name" value="GTPASE-ACTIVATING PROTEIN AND VPS9 DOMAIN-CONTAINING PROTEIN 1"/>
    <property type="match status" value="1"/>
</dbReference>
<dbReference type="Pfam" id="PF18151">
    <property type="entry name" value="DUF5601"/>
    <property type="match status" value="1"/>
</dbReference>
<organism evidence="3 4">
    <name type="scientific">Nesidiocoris tenuis</name>
    <dbReference type="NCBI Taxonomy" id="355587"/>
    <lineage>
        <taxon>Eukaryota</taxon>
        <taxon>Metazoa</taxon>
        <taxon>Ecdysozoa</taxon>
        <taxon>Arthropoda</taxon>
        <taxon>Hexapoda</taxon>
        <taxon>Insecta</taxon>
        <taxon>Pterygota</taxon>
        <taxon>Neoptera</taxon>
        <taxon>Paraneoptera</taxon>
        <taxon>Hemiptera</taxon>
        <taxon>Heteroptera</taxon>
        <taxon>Panheteroptera</taxon>
        <taxon>Cimicomorpha</taxon>
        <taxon>Miridae</taxon>
        <taxon>Dicyphina</taxon>
        <taxon>Nesidiocoris</taxon>
    </lineage>
</organism>
<protein>
    <submittedName>
        <fullName evidence="3">GTPase activator activity</fullName>
    </submittedName>
</protein>
<dbReference type="Pfam" id="PF02204">
    <property type="entry name" value="VPS9"/>
    <property type="match status" value="1"/>
</dbReference>
<dbReference type="SUPFAM" id="SSF109993">
    <property type="entry name" value="VPS9 domain"/>
    <property type="match status" value="1"/>
</dbReference>
<dbReference type="InterPro" id="IPR041545">
    <property type="entry name" value="DUF5601"/>
</dbReference>
<name>A0ABN7B585_9HEMI</name>
<dbReference type="PROSITE" id="PS51205">
    <property type="entry name" value="VPS9"/>
    <property type="match status" value="1"/>
</dbReference>
<evidence type="ECO:0000313" key="4">
    <source>
        <dbReference type="Proteomes" id="UP001307889"/>
    </source>
</evidence>
<dbReference type="InterPro" id="IPR045046">
    <property type="entry name" value="Vps9-like"/>
</dbReference>
<dbReference type="Gene3D" id="1.10.246.120">
    <property type="match status" value="1"/>
</dbReference>
<dbReference type="InterPro" id="IPR003123">
    <property type="entry name" value="VPS9"/>
</dbReference>
<feature type="domain" description="VPS9" evidence="2">
    <location>
        <begin position="302"/>
        <end position="440"/>
    </location>
</feature>
<reference evidence="3 4" key="1">
    <citation type="submission" date="2023-09" db="EMBL/GenBank/DDBJ databases">
        <title>Nesidiocoris tenuis whole genome shotgun sequence.</title>
        <authorList>
            <person name="Shibata T."/>
            <person name="Shimoda M."/>
            <person name="Kobayashi T."/>
            <person name="Uehara T."/>
        </authorList>
    </citation>
    <scope>NUCLEOTIDE SEQUENCE [LARGE SCALE GENOMIC DNA]</scope>
    <source>
        <strain evidence="3 4">Japan</strain>
    </source>
</reference>
<sequence length="440" mass="50205">MNSYDHGMSVNESELIPQVRLRRGASEDGRSIRSDTSDDILAKYRSNRSECDTAEDVKKPKNDQIPDSSGGGTSSEASSGPKPLNAFEDAKKKLRLVLSSSEGHHYPICQKKKEWTKQEGEMAAFLLLQLAEALNLNDSMLVIQLHEAIRCIRMLSDEDCQKLIEALKEDYKKRKPYMYYLINCRQSLLCTLSHLHRLKERVKRDRALTVEFLSSVCVRLFLDKWSDQVTSFTTEFTSLSLVDEKSDLSDCFLERLYNEMARDPVWSNASEDQLIQARKSVERCVFNIIYLPAMYPNGDGDISRDLVLQEHMSKLANVITPDHKDLRIPAMFHSECPWPSAQAEISKMAAYRSPREKLQSVLRCISTIMNLLSLTCVPAADDLVPVLVYVLIMANPPSLMSTIEYVTSFIGNCLEGEEQYYWTQFCSAVEFIKTMDYHVE</sequence>
<dbReference type="Proteomes" id="UP001307889">
    <property type="component" value="Chromosome 10"/>
</dbReference>
<keyword evidence="4" id="KW-1185">Reference proteome</keyword>
<feature type="compositionally biased region" description="Basic and acidic residues" evidence="1">
    <location>
        <begin position="24"/>
        <end position="64"/>
    </location>
</feature>
<dbReference type="PANTHER" id="PTHR23101">
    <property type="entry name" value="RAB GDP/GTP EXCHANGE FACTOR"/>
    <property type="match status" value="1"/>
</dbReference>
<gene>
    <name evidence="3" type="ORF">NTJ_12381</name>
</gene>
<evidence type="ECO:0000256" key="1">
    <source>
        <dbReference type="SAM" id="MobiDB-lite"/>
    </source>
</evidence>